<feature type="domain" description="Ketoreductase" evidence="3">
    <location>
        <begin position="10"/>
        <end position="196"/>
    </location>
</feature>
<evidence type="ECO:0000313" key="5">
    <source>
        <dbReference type="Proteomes" id="UP001589698"/>
    </source>
</evidence>
<comment type="similarity">
    <text evidence="1">Belongs to the short-chain dehydrogenases/reductases (SDR) family.</text>
</comment>
<dbReference type="InterPro" id="IPR036291">
    <property type="entry name" value="NAD(P)-bd_dom_sf"/>
</dbReference>
<gene>
    <name evidence="4" type="ORF">ACFFJG_15210</name>
</gene>
<dbReference type="Gene3D" id="3.40.50.720">
    <property type="entry name" value="NAD(P)-binding Rossmann-like Domain"/>
    <property type="match status" value="1"/>
</dbReference>
<dbReference type="GO" id="GO:0016491">
    <property type="term" value="F:oxidoreductase activity"/>
    <property type="evidence" value="ECO:0007669"/>
    <property type="project" value="UniProtKB-KW"/>
</dbReference>
<keyword evidence="2 4" id="KW-0560">Oxidoreductase</keyword>
<keyword evidence="5" id="KW-1185">Reference proteome</keyword>
<dbReference type="PANTHER" id="PTHR44196">
    <property type="entry name" value="DEHYDROGENASE/REDUCTASE SDR FAMILY MEMBER 7B"/>
    <property type="match status" value="1"/>
</dbReference>
<evidence type="ECO:0000256" key="1">
    <source>
        <dbReference type="ARBA" id="ARBA00006484"/>
    </source>
</evidence>
<reference evidence="4 5" key="1">
    <citation type="submission" date="2024-09" db="EMBL/GenBank/DDBJ databases">
        <authorList>
            <person name="Sun Q."/>
            <person name="Mori K."/>
        </authorList>
    </citation>
    <scope>NUCLEOTIDE SEQUENCE [LARGE SCALE GENOMIC DNA]</scope>
    <source>
        <strain evidence="4 5">CCM 8654</strain>
    </source>
</reference>
<dbReference type="EMBL" id="JBHLXH010000002">
    <property type="protein sequence ID" value="MFC0223835.1"/>
    <property type="molecule type" value="Genomic_DNA"/>
</dbReference>
<dbReference type="SUPFAM" id="SSF51735">
    <property type="entry name" value="NAD(P)-binding Rossmann-fold domains"/>
    <property type="match status" value="1"/>
</dbReference>
<name>A0ABV6E4C8_9ACTN</name>
<evidence type="ECO:0000313" key="4">
    <source>
        <dbReference type="EMBL" id="MFC0223835.1"/>
    </source>
</evidence>
<dbReference type="PRINTS" id="PR00081">
    <property type="entry name" value="GDHRDH"/>
</dbReference>
<evidence type="ECO:0000259" key="3">
    <source>
        <dbReference type="SMART" id="SM00822"/>
    </source>
</evidence>
<accession>A0ABV6E4C8</accession>
<sequence length="304" mass="31714">MPADDEGTPRSVLVVGGTSGIGLATARLLAGSGARVAVASRSPERVEAVARELVALGALDAVGVVADLAEHGAAEHAVATAVARFGGLDAVVTSAQTMAYGTVEQVDPEAFEQVTTVAVRGTFELARAALPALRASGGGSLVVVSSLLAEIAVPSMSTYCTAKWAQLGLVRSLQGETRRERDLHVSLVLPGAIDTPIYAQGGSWAGRAGHAPPPVVAPEAVARACVRALDRPRRMVHVGPANRVAVAGFRLLPGVYDVLAPFLVDRVVLRGRPVPVHPGNVLAPRPELEAERGGWRWWGTRRRR</sequence>
<dbReference type="Proteomes" id="UP001589698">
    <property type="component" value="Unassembled WGS sequence"/>
</dbReference>
<dbReference type="SMART" id="SM00822">
    <property type="entry name" value="PKS_KR"/>
    <property type="match status" value="1"/>
</dbReference>
<comment type="caution">
    <text evidence="4">The sequence shown here is derived from an EMBL/GenBank/DDBJ whole genome shotgun (WGS) entry which is preliminary data.</text>
</comment>
<protein>
    <submittedName>
        <fullName evidence="4">SDR family NAD(P)-dependent oxidoreductase</fullName>
        <ecNumber evidence="4">1.-.-.-</ecNumber>
    </submittedName>
</protein>
<dbReference type="RefSeq" id="WP_378519631.1">
    <property type="nucleotide sequence ID" value="NZ_CBCSDI010000080.1"/>
</dbReference>
<organism evidence="4 5">
    <name type="scientific">Nocardioides zeicaulis</name>
    <dbReference type="NCBI Taxonomy" id="1776857"/>
    <lineage>
        <taxon>Bacteria</taxon>
        <taxon>Bacillati</taxon>
        <taxon>Actinomycetota</taxon>
        <taxon>Actinomycetes</taxon>
        <taxon>Propionibacteriales</taxon>
        <taxon>Nocardioidaceae</taxon>
        <taxon>Nocardioides</taxon>
    </lineage>
</organism>
<dbReference type="InterPro" id="IPR002347">
    <property type="entry name" value="SDR_fam"/>
</dbReference>
<proteinExistence type="inferred from homology"/>
<dbReference type="InterPro" id="IPR057326">
    <property type="entry name" value="KR_dom"/>
</dbReference>
<evidence type="ECO:0000256" key="2">
    <source>
        <dbReference type="ARBA" id="ARBA00023002"/>
    </source>
</evidence>
<dbReference type="PANTHER" id="PTHR44196:SF1">
    <property type="entry name" value="DEHYDROGENASE_REDUCTASE SDR FAMILY MEMBER 7B"/>
    <property type="match status" value="1"/>
</dbReference>
<dbReference type="EC" id="1.-.-.-" evidence="4"/>
<dbReference type="Pfam" id="PF00106">
    <property type="entry name" value="adh_short"/>
    <property type="match status" value="1"/>
</dbReference>